<protein>
    <submittedName>
        <fullName evidence="3">Uncharacterized protein LOC128198957</fullName>
    </submittedName>
</protein>
<accession>A0ABM3LV23</accession>
<evidence type="ECO:0000313" key="2">
    <source>
        <dbReference type="Proteomes" id="UP001652582"/>
    </source>
</evidence>
<feature type="transmembrane region" description="Helical" evidence="1">
    <location>
        <begin position="78"/>
        <end position="103"/>
    </location>
</feature>
<keyword evidence="1" id="KW-1133">Transmembrane helix</keyword>
<keyword evidence="1" id="KW-0812">Transmembrane</keyword>
<sequence length="111" mass="12946">MHSDFPSLYAKRLSRRKRDATGALEIRTNHADPIHADVKYDPPHDKVTPPKDILQGTSYRKSLPHTTRLDIVRALSRLVALLALLFTAVVEFYPLVYNLYYMIYDFMYPTY</sequence>
<name>A0ABM3LV23_BICAN</name>
<gene>
    <name evidence="3" type="primary">LOC128198957</name>
</gene>
<proteinExistence type="predicted"/>
<reference evidence="3" key="1">
    <citation type="submission" date="2025-08" db="UniProtKB">
        <authorList>
            <consortium name="RefSeq"/>
        </authorList>
    </citation>
    <scope>IDENTIFICATION</scope>
</reference>
<evidence type="ECO:0000313" key="3">
    <source>
        <dbReference type="RefSeq" id="XP_052742920.1"/>
    </source>
</evidence>
<dbReference type="Proteomes" id="UP001652582">
    <property type="component" value="Chromosome 18"/>
</dbReference>
<dbReference type="RefSeq" id="XP_052742920.1">
    <property type="nucleotide sequence ID" value="XM_052886960.1"/>
</dbReference>
<organism evidence="2 3">
    <name type="scientific">Bicyclus anynana</name>
    <name type="common">Squinting bush brown butterfly</name>
    <dbReference type="NCBI Taxonomy" id="110368"/>
    <lineage>
        <taxon>Eukaryota</taxon>
        <taxon>Metazoa</taxon>
        <taxon>Ecdysozoa</taxon>
        <taxon>Arthropoda</taxon>
        <taxon>Hexapoda</taxon>
        <taxon>Insecta</taxon>
        <taxon>Pterygota</taxon>
        <taxon>Neoptera</taxon>
        <taxon>Endopterygota</taxon>
        <taxon>Lepidoptera</taxon>
        <taxon>Glossata</taxon>
        <taxon>Ditrysia</taxon>
        <taxon>Papilionoidea</taxon>
        <taxon>Nymphalidae</taxon>
        <taxon>Satyrinae</taxon>
        <taxon>Satyrini</taxon>
        <taxon>Mycalesina</taxon>
        <taxon>Bicyclus</taxon>
    </lineage>
</organism>
<keyword evidence="2" id="KW-1185">Reference proteome</keyword>
<keyword evidence="1" id="KW-0472">Membrane</keyword>
<evidence type="ECO:0000256" key="1">
    <source>
        <dbReference type="SAM" id="Phobius"/>
    </source>
</evidence>
<dbReference type="GeneID" id="128198957"/>